<comment type="caution">
    <text evidence="2">The sequence shown here is derived from an EMBL/GenBank/DDBJ whole genome shotgun (WGS) entry which is preliminary data.</text>
</comment>
<dbReference type="EMBL" id="CAUZLR010000020">
    <property type="protein sequence ID" value="CAK1254167.1"/>
    <property type="molecule type" value="Genomic_DNA"/>
</dbReference>
<evidence type="ECO:0000313" key="3">
    <source>
        <dbReference type="Proteomes" id="UP001314261"/>
    </source>
</evidence>
<dbReference type="NCBIfam" id="NF033563">
    <property type="entry name" value="transpos_IS30"/>
    <property type="match status" value="1"/>
</dbReference>
<dbReference type="InterPro" id="IPR012337">
    <property type="entry name" value="RNaseH-like_sf"/>
</dbReference>
<name>A0ABM9N1U1_9LACO</name>
<dbReference type="Proteomes" id="UP001314261">
    <property type="component" value="Unassembled WGS sequence"/>
</dbReference>
<dbReference type="InterPro" id="IPR051917">
    <property type="entry name" value="Transposase-Integrase"/>
</dbReference>
<keyword evidence="3" id="KW-1185">Reference proteome</keyword>
<protein>
    <submittedName>
        <fullName evidence="2">IS30 family (Tra8)</fullName>
    </submittedName>
</protein>
<dbReference type="PANTHER" id="PTHR10948">
    <property type="entry name" value="TRANSPOSASE"/>
    <property type="match status" value="1"/>
</dbReference>
<dbReference type="InterPro" id="IPR053392">
    <property type="entry name" value="Transposase_IS30-like"/>
</dbReference>
<dbReference type="PROSITE" id="PS50994">
    <property type="entry name" value="INTEGRASE"/>
    <property type="match status" value="1"/>
</dbReference>
<dbReference type="InterPro" id="IPR036397">
    <property type="entry name" value="RNaseH_sf"/>
</dbReference>
<gene>
    <name evidence="2" type="ORF">R54839_PPFHFPJH_01611</name>
</gene>
<evidence type="ECO:0000259" key="1">
    <source>
        <dbReference type="PROSITE" id="PS50994"/>
    </source>
</evidence>
<dbReference type="InterPro" id="IPR001584">
    <property type="entry name" value="Integrase_cat-core"/>
</dbReference>
<feature type="domain" description="Integrase catalytic" evidence="1">
    <location>
        <begin position="116"/>
        <end position="279"/>
    </location>
</feature>
<reference evidence="2 3" key="1">
    <citation type="submission" date="2023-10" db="EMBL/GenBank/DDBJ databases">
        <authorList>
            <person name="Botero Cardona J."/>
        </authorList>
    </citation>
    <scope>NUCLEOTIDE SEQUENCE [LARGE SCALE GENOMIC DNA]</scope>
    <source>
        <strain evidence="2 3">R-54839</strain>
    </source>
</reference>
<dbReference type="SUPFAM" id="SSF53098">
    <property type="entry name" value="Ribonuclease H-like"/>
    <property type="match status" value="1"/>
</dbReference>
<dbReference type="PANTHER" id="PTHR10948:SF23">
    <property type="entry name" value="TRANSPOSASE INSI FOR INSERTION SEQUENCE ELEMENT IS30A-RELATED"/>
    <property type="match status" value="1"/>
</dbReference>
<dbReference type="Gene3D" id="3.30.420.10">
    <property type="entry name" value="Ribonuclease H-like superfamily/Ribonuclease H"/>
    <property type="match status" value="1"/>
</dbReference>
<dbReference type="Pfam" id="PF00665">
    <property type="entry name" value="rve"/>
    <property type="match status" value="1"/>
</dbReference>
<evidence type="ECO:0000313" key="2">
    <source>
        <dbReference type="EMBL" id="CAK1254167.1"/>
    </source>
</evidence>
<organism evidence="2 3">
    <name type="scientific">Fructobacillus fructosus</name>
    <dbReference type="NCBI Taxonomy" id="1631"/>
    <lineage>
        <taxon>Bacteria</taxon>
        <taxon>Bacillati</taxon>
        <taxon>Bacillota</taxon>
        <taxon>Bacilli</taxon>
        <taxon>Lactobacillales</taxon>
        <taxon>Lactobacillaceae</taxon>
        <taxon>Fructobacillus</taxon>
    </lineage>
</organism>
<proteinExistence type="predicted"/>
<accession>A0ABM9N1U1</accession>
<sequence>MIADTLGFAKSTIHCELHRVQPYNAQLAQKDADRKRGQCGRKSTLTPDKKRLIENHLRLTWSPEMVAYKLKLATSTVYNWLNNGRLNFSLSDLPHRNVYQRRKKETRGTFKVEQTIEKRPAKVNGRKEFGHWEVDTVLSSRGQDRTCVGTFLERQSRVYWAIKVHNRTKEAMATAFQRFMKSFGRTVKSITVDHGKEFSGYRHLQQQYGIQVYFCHAYSPWERASNELFNRKLRYFFPKKSNFRGVDEQRLYEAIELINNRPMKLHNYQTPLEVFRVCSN</sequence>